<dbReference type="Proteomes" id="UP000756346">
    <property type="component" value="Unassembled WGS sequence"/>
</dbReference>
<sequence>MAKLLGNANGCDSSCATHGCQFNLMLAKFKFAVLPVVKEEASVTQHPGFQIPIQYLIKGSAALSLCERLPYTKFVEHLKLQGFDIRTKRISIELHLPGIGSHEIFNKETWDENMIFLRSRGTEFCSVDEIIRVYYFNITLFHLDLCLQENQACQTCLSRLPLDVLLR</sequence>
<reference evidence="1" key="1">
    <citation type="journal article" date="2021" name="Nat. Commun.">
        <title>Genetic determinants of endophytism in the Arabidopsis root mycobiome.</title>
        <authorList>
            <person name="Mesny F."/>
            <person name="Miyauchi S."/>
            <person name="Thiergart T."/>
            <person name="Pickel B."/>
            <person name="Atanasova L."/>
            <person name="Karlsson M."/>
            <person name="Huettel B."/>
            <person name="Barry K.W."/>
            <person name="Haridas S."/>
            <person name="Chen C."/>
            <person name="Bauer D."/>
            <person name="Andreopoulos W."/>
            <person name="Pangilinan J."/>
            <person name="LaButti K."/>
            <person name="Riley R."/>
            <person name="Lipzen A."/>
            <person name="Clum A."/>
            <person name="Drula E."/>
            <person name="Henrissat B."/>
            <person name="Kohler A."/>
            <person name="Grigoriev I.V."/>
            <person name="Martin F.M."/>
            <person name="Hacquard S."/>
        </authorList>
    </citation>
    <scope>NUCLEOTIDE SEQUENCE</scope>
    <source>
        <strain evidence="1">MPI-CAGE-CH-0230</strain>
    </source>
</reference>
<evidence type="ECO:0000313" key="1">
    <source>
        <dbReference type="EMBL" id="KAH7012151.1"/>
    </source>
</evidence>
<evidence type="ECO:0000313" key="2">
    <source>
        <dbReference type="Proteomes" id="UP000756346"/>
    </source>
</evidence>
<organism evidence="1 2">
    <name type="scientific">Microdochium trichocladiopsis</name>
    <dbReference type="NCBI Taxonomy" id="1682393"/>
    <lineage>
        <taxon>Eukaryota</taxon>
        <taxon>Fungi</taxon>
        <taxon>Dikarya</taxon>
        <taxon>Ascomycota</taxon>
        <taxon>Pezizomycotina</taxon>
        <taxon>Sordariomycetes</taxon>
        <taxon>Xylariomycetidae</taxon>
        <taxon>Xylariales</taxon>
        <taxon>Microdochiaceae</taxon>
        <taxon>Microdochium</taxon>
    </lineage>
</organism>
<gene>
    <name evidence="1" type="ORF">B0I36DRAFT_369960</name>
</gene>
<comment type="caution">
    <text evidence="1">The sequence shown here is derived from an EMBL/GenBank/DDBJ whole genome shotgun (WGS) entry which is preliminary data.</text>
</comment>
<dbReference type="RefSeq" id="XP_046004527.1">
    <property type="nucleotide sequence ID" value="XM_046159854.1"/>
</dbReference>
<keyword evidence="2" id="KW-1185">Reference proteome</keyword>
<protein>
    <submittedName>
        <fullName evidence="1">Uncharacterized protein</fullName>
    </submittedName>
</protein>
<dbReference type="AlphaFoldDB" id="A0A9P9BHQ4"/>
<dbReference type="EMBL" id="JAGTJQ010000015">
    <property type="protein sequence ID" value="KAH7012151.1"/>
    <property type="molecule type" value="Genomic_DNA"/>
</dbReference>
<dbReference type="GeneID" id="70189400"/>
<name>A0A9P9BHQ4_9PEZI</name>
<proteinExistence type="predicted"/>
<accession>A0A9P9BHQ4</accession>